<dbReference type="AlphaFoldDB" id="A0A0R2XBJ6"/>
<gene>
    <name evidence="1" type="ORF">ABS33_04190</name>
</gene>
<evidence type="ECO:0000313" key="2">
    <source>
        <dbReference type="Proteomes" id="UP000051220"/>
    </source>
</evidence>
<dbReference type="Proteomes" id="UP000051220">
    <property type="component" value="Unassembled WGS sequence"/>
</dbReference>
<evidence type="ECO:0000313" key="1">
    <source>
        <dbReference type="EMBL" id="KRP33577.1"/>
    </source>
</evidence>
<accession>A0A0R2XBJ6</accession>
<protein>
    <submittedName>
        <fullName evidence="1">Uncharacterized protein</fullName>
    </submittedName>
</protein>
<name>A0A0R2XBJ6_9BACT</name>
<comment type="caution">
    <text evidence="1">The sequence shown here is derived from an EMBL/GenBank/DDBJ whole genome shotgun (WGS) entry which is preliminary data.</text>
</comment>
<proteinExistence type="predicted"/>
<dbReference type="EMBL" id="LIDN01000116">
    <property type="protein sequence ID" value="KRP33577.1"/>
    <property type="molecule type" value="Genomic_DNA"/>
</dbReference>
<sequence length="287" mass="30340">MGERPSGEGVGAVALMEDGEGSFVGRILQIEVEAFELGAGQHSFVNDGAGAEGGNVEGRRPIGGTTVFDFVARKEKSHFESIVGKFFGVGPSHEKLFDSGCGKRRFFPKDAGIHGDDAPTERDEATAGDDFFGDAADVGLGILILGWKKEEADPEVSFAVELVAEFFNLTAEKLGGDLGQYAGSVPRLGVRIKGATVSELANTAECAVQNRAGAAALNIGHNADATSIVLLGWVIEPLGSGHRVVEGEPRHESFTILHDPMGARVGILLRGREFRGIVVYGPCSIWF</sequence>
<organism evidence="1 2">
    <name type="scientific">Verrucomicrobia subdivision 6 bacterium BACL9 MAG-120924-bin69</name>
    <dbReference type="NCBI Taxonomy" id="1655635"/>
    <lineage>
        <taxon>Bacteria</taxon>
        <taxon>Pseudomonadati</taxon>
        <taxon>Verrucomicrobiota</taxon>
        <taxon>Verrucomicrobiia</taxon>
        <taxon>Verrucomicrobiales</taxon>
        <taxon>Verrucomicrobia subdivision 6</taxon>
    </lineage>
</organism>
<reference evidence="1 2" key="1">
    <citation type="submission" date="2015-10" db="EMBL/GenBank/DDBJ databases">
        <title>Metagenome-Assembled Genomes uncover a global brackish microbiome.</title>
        <authorList>
            <person name="Hugerth L.W."/>
            <person name="Larsson J."/>
            <person name="Alneberg J."/>
            <person name="Lindh M.V."/>
            <person name="Legrand C."/>
            <person name="Pinhassi J."/>
            <person name="Andersson A.F."/>
        </authorList>
    </citation>
    <scope>NUCLEOTIDE SEQUENCE [LARGE SCALE GENOMIC DNA]</scope>
    <source>
        <strain evidence="1">BACL9 MAG-120924-bin69</strain>
    </source>
</reference>